<sequence>MPEPTSTAKNPFTVGRPVSSDRFIGRASEIATALDQIISRGHLALWGGPGVGKTSLLNLLSQPHQWQVRGYDPTGAVFIQLSCLGISPFRASEFWREILQQLHDLVDPQIQATIAPKLMEAHPGKEDLRSVLRLLGRKKQYLVLMIDDYDAALQTSPHYSAAEMATLVSDCRNLCSHSVERAYLSMVITSLRRLNELGPKLQPGSSPWYNHYLFLPLKPFSDSDVMALMAGLPITPALRDGIREMSDGHPALLQNAGHLLYRELRSGNVPDLISFAQDFQTATTHLFEAQWNIANEIEQTLMMLIALMNLQGRLQGKVYDMGDLPVVFSQKERELLNLVDQGVLVQRGRSGELNFAFASSMLEWWVVEELENSSETWLTERQRIFLNLMSHRQAQIVTTAIHWLWQNKDELPSIIEWLAKVSSAFPKGLIP</sequence>
<name>A0A928VNF3_9CYAN</name>
<gene>
    <name evidence="2" type="ORF">IQ266_17495</name>
</gene>
<evidence type="ECO:0000313" key="2">
    <source>
        <dbReference type="EMBL" id="MBE9031530.1"/>
    </source>
</evidence>
<evidence type="ECO:0000313" key="3">
    <source>
        <dbReference type="Proteomes" id="UP000625316"/>
    </source>
</evidence>
<proteinExistence type="predicted"/>
<dbReference type="InterPro" id="IPR041664">
    <property type="entry name" value="AAA_16"/>
</dbReference>
<reference evidence="2" key="1">
    <citation type="submission" date="2020-10" db="EMBL/GenBank/DDBJ databases">
        <authorList>
            <person name="Castelo-Branco R."/>
            <person name="Eusebio N."/>
            <person name="Adriana R."/>
            <person name="Vieira A."/>
            <person name="Brugerolle De Fraissinette N."/>
            <person name="Rezende De Castro R."/>
            <person name="Schneider M.P."/>
            <person name="Vasconcelos V."/>
            <person name="Leao P.N."/>
        </authorList>
    </citation>
    <scope>NUCLEOTIDE SEQUENCE</scope>
    <source>
        <strain evidence="2">LEGE 11480</strain>
    </source>
</reference>
<dbReference type="AlphaFoldDB" id="A0A928VNF3"/>
<organism evidence="2 3">
    <name type="scientific">Romeriopsis navalis LEGE 11480</name>
    <dbReference type="NCBI Taxonomy" id="2777977"/>
    <lineage>
        <taxon>Bacteria</taxon>
        <taxon>Bacillati</taxon>
        <taxon>Cyanobacteriota</taxon>
        <taxon>Cyanophyceae</taxon>
        <taxon>Leptolyngbyales</taxon>
        <taxon>Leptolyngbyaceae</taxon>
        <taxon>Romeriopsis</taxon>
        <taxon>Romeriopsis navalis</taxon>
    </lineage>
</organism>
<dbReference type="Proteomes" id="UP000625316">
    <property type="component" value="Unassembled WGS sequence"/>
</dbReference>
<evidence type="ECO:0000259" key="1">
    <source>
        <dbReference type="Pfam" id="PF13191"/>
    </source>
</evidence>
<dbReference type="Gene3D" id="3.40.50.300">
    <property type="entry name" value="P-loop containing nucleotide triphosphate hydrolases"/>
    <property type="match status" value="1"/>
</dbReference>
<protein>
    <submittedName>
        <fullName evidence="2">ATP-binding protein</fullName>
    </submittedName>
</protein>
<comment type="caution">
    <text evidence="2">The sequence shown here is derived from an EMBL/GenBank/DDBJ whole genome shotgun (WGS) entry which is preliminary data.</text>
</comment>
<dbReference type="InterPro" id="IPR027417">
    <property type="entry name" value="P-loop_NTPase"/>
</dbReference>
<keyword evidence="2" id="KW-0067">ATP-binding</keyword>
<keyword evidence="3" id="KW-1185">Reference proteome</keyword>
<keyword evidence="2" id="KW-0547">Nucleotide-binding</keyword>
<dbReference type="SUPFAM" id="SSF52540">
    <property type="entry name" value="P-loop containing nucleoside triphosphate hydrolases"/>
    <property type="match status" value="1"/>
</dbReference>
<dbReference type="GO" id="GO:0005524">
    <property type="term" value="F:ATP binding"/>
    <property type="evidence" value="ECO:0007669"/>
    <property type="project" value="UniProtKB-KW"/>
</dbReference>
<dbReference type="Pfam" id="PF13191">
    <property type="entry name" value="AAA_16"/>
    <property type="match status" value="1"/>
</dbReference>
<accession>A0A928VNF3</accession>
<feature type="domain" description="Orc1-like AAA ATPase" evidence="1">
    <location>
        <begin position="22"/>
        <end position="168"/>
    </location>
</feature>
<dbReference type="RefSeq" id="WP_264326358.1">
    <property type="nucleotide sequence ID" value="NZ_JADEXQ010000067.1"/>
</dbReference>
<dbReference type="EMBL" id="JADEXQ010000067">
    <property type="protein sequence ID" value="MBE9031530.1"/>
    <property type="molecule type" value="Genomic_DNA"/>
</dbReference>